<dbReference type="Gene3D" id="2.130.10.10">
    <property type="entry name" value="YVTN repeat-like/Quinoprotein amine dehydrogenase"/>
    <property type="match status" value="1"/>
</dbReference>
<accession>A0A7X5C4Q3</accession>
<dbReference type="Gene3D" id="2.40.128.630">
    <property type="match status" value="1"/>
</dbReference>
<feature type="domain" description="Pyrrolo-quinoline quinone repeat" evidence="2">
    <location>
        <begin position="48"/>
        <end position="261"/>
    </location>
</feature>
<evidence type="ECO:0000313" key="3">
    <source>
        <dbReference type="EMBL" id="NBC72619.1"/>
    </source>
</evidence>
<keyword evidence="4" id="KW-1185">Reference proteome</keyword>
<dbReference type="PANTHER" id="PTHR34512">
    <property type="entry name" value="CELL SURFACE PROTEIN"/>
    <property type="match status" value="1"/>
</dbReference>
<dbReference type="InterPro" id="IPR015943">
    <property type="entry name" value="WD40/YVTN_repeat-like_dom_sf"/>
</dbReference>
<dbReference type="AlphaFoldDB" id="A0A7X5C4Q3"/>
<dbReference type="PANTHER" id="PTHR34512:SF30">
    <property type="entry name" value="OUTER MEMBRANE PROTEIN ASSEMBLY FACTOR BAMB"/>
    <property type="match status" value="1"/>
</dbReference>
<dbReference type="OrthoDB" id="2664209at2"/>
<feature type="chain" id="PRO_5030878722" evidence="1">
    <location>
        <begin position="25"/>
        <end position="432"/>
    </location>
</feature>
<gene>
    <name evidence="3" type="ORF">GT003_26845</name>
</gene>
<evidence type="ECO:0000259" key="2">
    <source>
        <dbReference type="Pfam" id="PF13360"/>
    </source>
</evidence>
<dbReference type="InterPro" id="IPR018391">
    <property type="entry name" value="PQQ_b-propeller_rpt"/>
</dbReference>
<feature type="signal peptide" evidence="1">
    <location>
        <begin position="1"/>
        <end position="24"/>
    </location>
</feature>
<reference evidence="3 4" key="1">
    <citation type="submission" date="2020-01" db="EMBL/GenBank/DDBJ databases">
        <title>Paenibacillus soybeanensis sp. nov. isolated from the nodules of soybean (Glycine max(L.) Merr).</title>
        <authorList>
            <person name="Wang H."/>
        </authorList>
    </citation>
    <scope>NUCLEOTIDE SEQUENCE [LARGE SCALE GENOMIC DNA]</scope>
    <source>
        <strain evidence="3 4">DSM 23054</strain>
    </source>
</reference>
<comment type="caution">
    <text evidence="3">The sequence shown here is derived from an EMBL/GenBank/DDBJ whole genome shotgun (WGS) entry which is preliminary data.</text>
</comment>
<dbReference type="SUPFAM" id="SSF50998">
    <property type="entry name" value="Quinoprotein alcohol dehydrogenase-like"/>
    <property type="match status" value="1"/>
</dbReference>
<dbReference type="SMART" id="SM00564">
    <property type="entry name" value="PQQ"/>
    <property type="match status" value="3"/>
</dbReference>
<evidence type="ECO:0000256" key="1">
    <source>
        <dbReference type="SAM" id="SignalP"/>
    </source>
</evidence>
<dbReference type="InterPro" id="IPR002372">
    <property type="entry name" value="PQQ_rpt_dom"/>
</dbReference>
<dbReference type="InterPro" id="IPR011047">
    <property type="entry name" value="Quinoprotein_ADH-like_sf"/>
</dbReference>
<proteinExistence type="predicted"/>
<sequence>MRFFQKAAMVIALTMLGGATTVLADSMGGHTSYIGNNLDNPVHVPDAQAAWSQAMDKPAADYMMGEGTAVTDGERVFFLQNGKLAAVQASTGKKLWAYGGNLKAPLLADGGRVYAMSDDGRPVSVNAKTGSKLWASKTTVKDARKLYSDGGRLYVQSAGVTAFRISDGNYSWKQGDYYGDLVFKGNYMLAASVVSGAYSYDVLHAVDCRTGKQAWELANESLPIDIRGGILLSERQGTIFNHVLLTTLDSIDLATGKIVKTRVYNPERVDVAKIDFYGPGQAWVQGDDVFIAYGNTVYRYSLLEDPATAKRDSYTAQQGVDLRYAAGPYDGRVFYSNGDGVYGVKMVNKSPVFYNGGMSNPVARFDLIGHGMYVAQTDGRLIAMDLITAEPVVRLNTGARVFGPTLKIGAMIVVQAQGKLIAFKEPARLALK</sequence>
<name>A0A7X5C4Q3_9BACL</name>
<dbReference type="Pfam" id="PF13360">
    <property type="entry name" value="PQQ_2"/>
    <property type="match status" value="1"/>
</dbReference>
<dbReference type="EMBL" id="JAAAMU010000021">
    <property type="protein sequence ID" value="NBC72619.1"/>
    <property type="molecule type" value="Genomic_DNA"/>
</dbReference>
<keyword evidence="1" id="KW-0732">Signal</keyword>
<protein>
    <submittedName>
        <fullName evidence="3">PQQ-binding-like beta-propeller repeat protein</fullName>
    </submittedName>
</protein>
<dbReference type="Proteomes" id="UP000558113">
    <property type="component" value="Unassembled WGS sequence"/>
</dbReference>
<dbReference type="RefSeq" id="WP_161703798.1">
    <property type="nucleotide sequence ID" value="NZ_JAAAMU010000021.1"/>
</dbReference>
<evidence type="ECO:0000313" key="4">
    <source>
        <dbReference type="Proteomes" id="UP000558113"/>
    </source>
</evidence>
<organism evidence="3 4">
    <name type="scientific">Paenibacillus sacheonensis</name>
    <dbReference type="NCBI Taxonomy" id="742054"/>
    <lineage>
        <taxon>Bacteria</taxon>
        <taxon>Bacillati</taxon>
        <taxon>Bacillota</taxon>
        <taxon>Bacilli</taxon>
        <taxon>Bacillales</taxon>
        <taxon>Paenibacillaceae</taxon>
        <taxon>Paenibacillus</taxon>
    </lineage>
</organism>